<reference evidence="2 3" key="1">
    <citation type="journal article" date="2013" name="Genome Announc.">
        <title>Draft Genome Sequence of Amycolatopsis decaplanina Strain DSM 44594T.</title>
        <authorList>
            <person name="Kaur N."/>
            <person name="Kumar S."/>
            <person name="Bala M."/>
            <person name="Raghava G.P."/>
            <person name="Mayilraj S."/>
        </authorList>
    </citation>
    <scope>NUCLEOTIDE SEQUENCE [LARGE SCALE GENOMIC DNA]</scope>
    <source>
        <strain evidence="2 3">DSM 44594</strain>
    </source>
</reference>
<dbReference type="EMBL" id="AOHO01000045">
    <property type="protein sequence ID" value="EME61614.1"/>
    <property type="molecule type" value="Genomic_DNA"/>
</dbReference>
<dbReference type="Proteomes" id="UP000054226">
    <property type="component" value="Unassembled WGS sequence"/>
</dbReference>
<accession>M2ZMK0</accession>
<keyword evidence="1" id="KW-1133">Transmembrane helix</keyword>
<evidence type="ECO:0000256" key="1">
    <source>
        <dbReference type="SAM" id="Phobius"/>
    </source>
</evidence>
<proteinExistence type="predicted"/>
<keyword evidence="1" id="KW-0812">Transmembrane</keyword>
<name>M2ZMK0_9PSEU</name>
<comment type="caution">
    <text evidence="2">The sequence shown here is derived from an EMBL/GenBank/DDBJ whole genome shotgun (WGS) entry which is preliminary data.</text>
</comment>
<organism evidence="2 3">
    <name type="scientific">Amycolatopsis decaplanina DSM 44594</name>
    <dbReference type="NCBI Taxonomy" id="1284240"/>
    <lineage>
        <taxon>Bacteria</taxon>
        <taxon>Bacillati</taxon>
        <taxon>Actinomycetota</taxon>
        <taxon>Actinomycetes</taxon>
        <taxon>Pseudonocardiales</taxon>
        <taxon>Pseudonocardiaceae</taxon>
        <taxon>Amycolatopsis</taxon>
    </lineage>
</organism>
<feature type="transmembrane region" description="Helical" evidence="1">
    <location>
        <begin position="59"/>
        <end position="81"/>
    </location>
</feature>
<gene>
    <name evidence="2" type="ORF">H074_10595</name>
</gene>
<evidence type="ECO:0008006" key="4">
    <source>
        <dbReference type="Google" id="ProtNLM"/>
    </source>
</evidence>
<evidence type="ECO:0000313" key="3">
    <source>
        <dbReference type="Proteomes" id="UP000054226"/>
    </source>
</evidence>
<evidence type="ECO:0000313" key="2">
    <source>
        <dbReference type="EMBL" id="EME61614.1"/>
    </source>
</evidence>
<keyword evidence="3" id="KW-1185">Reference proteome</keyword>
<dbReference type="PATRIC" id="fig|1284240.4.peg.2151"/>
<sequence length="197" mass="21409">MRRPPMTLTPRWRKLALVVHVVSSLGWLGITMVNAVLTFTSVFTDDARRQHAAILMLDQIGGYLLPPVSLTALISGIVLGVGTKWGLIRYKWVAIKLVLTLIAAGLTLFSLLPGIRELAAAAESTMDGAFVEAGRRVDGFYPIIVSTTMYVTMTVLSVYKPGGKTPYGRRVTATRLRERQPALVGLADLSGGPWWGS</sequence>
<keyword evidence="1" id="KW-0472">Membrane</keyword>
<feature type="transmembrane region" description="Helical" evidence="1">
    <location>
        <begin position="93"/>
        <end position="112"/>
    </location>
</feature>
<protein>
    <recommendedName>
        <fullName evidence="4">DUF2269 domain-containing protein</fullName>
    </recommendedName>
</protein>
<feature type="transmembrane region" description="Helical" evidence="1">
    <location>
        <begin position="140"/>
        <end position="159"/>
    </location>
</feature>
<dbReference type="AlphaFoldDB" id="M2ZMK0"/>